<sequence length="315" mass="32922">MTLTTKLTGLLAGAVMALATAATAADWKPSGTLRLQIGFGAGGSTDTMGRVIAKVMKEQTGWNIIAENKTGGGGVAMFTGISKMPPKGNVIGMGVNMPIMINLVKRGDQLPFDLDSFDYLGTVARAQLALVASADAPFDDIAGMVEYAKANDGLPIAFSAAPQKFLMSAVDKEAGAGFRYVSTKGGAENMKLILGGQVLAGFGSGEHLQYLESGDVKMIASANDSRHNYAPDTQTVREAGYDVYVDPYFFFATTAGTDPEALAALTKALSDAIASDEVAEVVKNATQTEALNLGPDTTKQMLVDGVENVRVLFAD</sequence>
<accession>A0A366XAP0</accession>
<protein>
    <recommendedName>
        <fullName evidence="5">Tripartite tricarboxylate transporter substrate binding protein</fullName>
    </recommendedName>
</protein>
<dbReference type="EMBL" id="QOCE01000011">
    <property type="protein sequence ID" value="RBW60574.1"/>
    <property type="molecule type" value="Genomic_DNA"/>
</dbReference>
<comment type="caution">
    <text evidence="3">The sequence shown here is derived from an EMBL/GenBank/DDBJ whole genome shotgun (WGS) entry which is preliminary data.</text>
</comment>
<dbReference type="Pfam" id="PF03401">
    <property type="entry name" value="TctC"/>
    <property type="match status" value="1"/>
</dbReference>
<feature type="signal peptide" evidence="2">
    <location>
        <begin position="1"/>
        <end position="24"/>
    </location>
</feature>
<dbReference type="RefSeq" id="WP_113822124.1">
    <property type="nucleotide sequence ID" value="NZ_QOCE01000011.1"/>
</dbReference>
<dbReference type="PANTHER" id="PTHR42928:SF5">
    <property type="entry name" value="BLR1237 PROTEIN"/>
    <property type="match status" value="1"/>
</dbReference>
<dbReference type="OrthoDB" id="8443386at2"/>
<name>A0A366XAP0_9RHOB</name>
<dbReference type="SUPFAM" id="SSF53850">
    <property type="entry name" value="Periplasmic binding protein-like II"/>
    <property type="match status" value="1"/>
</dbReference>
<feature type="chain" id="PRO_5017041058" description="Tripartite tricarboxylate transporter substrate binding protein" evidence="2">
    <location>
        <begin position="25"/>
        <end position="315"/>
    </location>
</feature>
<evidence type="ECO:0008006" key="5">
    <source>
        <dbReference type="Google" id="ProtNLM"/>
    </source>
</evidence>
<organism evidence="3 4">
    <name type="scientific">Phaeobacter gallaeciensis</name>
    <dbReference type="NCBI Taxonomy" id="60890"/>
    <lineage>
        <taxon>Bacteria</taxon>
        <taxon>Pseudomonadati</taxon>
        <taxon>Pseudomonadota</taxon>
        <taxon>Alphaproteobacteria</taxon>
        <taxon>Rhodobacterales</taxon>
        <taxon>Roseobacteraceae</taxon>
        <taxon>Phaeobacter</taxon>
    </lineage>
</organism>
<dbReference type="Gene3D" id="3.40.190.150">
    <property type="entry name" value="Bordetella uptake gene, domain 1"/>
    <property type="match status" value="1"/>
</dbReference>
<dbReference type="AlphaFoldDB" id="A0A366XAP0"/>
<evidence type="ECO:0000256" key="2">
    <source>
        <dbReference type="SAM" id="SignalP"/>
    </source>
</evidence>
<evidence type="ECO:0000313" key="4">
    <source>
        <dbReference type="Proteomes" id="UP000252706"/>
    </source>
</evidence>
<dbReference type="CDD" id="cd07012">
    <property type="entry name" value="PBP2_Bug_TTT"/>
    <property type="match status" value="1"/>
</dbReference>
<comment type="similarity">
    <text evidence="1">Belongs to the UPF0065 (bug) family.</text>
</comment>
<proteinExistence type="inferred from homology"/>
<evidence type="ECO:0000256" key="1">
    <source>
        <dbReference type="ARBA" id="ARBA00006987"/>
    </source>
</evidence>
<gene>
    <name evidence="3" type="ORF">DS909_03890</name>
</gene>
<dbReference type="PANTHER" id="PTHR42928">
    <property type="entry name" value="TRICARBOXYLATE-BINDING PROTEIN"/>
    <property type="match status" value="1"/>
</dbReference>
<keyword evidence="2" id="KW-0732">Signal</keyword>
<evidence type="ECO:0000313" key="3">
    <source>
        <dbReference type="EMBL" id="RBW60574.1"/>
    </source>
</evidence>
<dbReference type="InterPro" id="IPR005064">
    <property type="entry name" value="BUG"/>
</dbReference>
<dbReference type="PIRSF" id="PIRSF017082">
    <property type="entry name" value="YflP"/>
    <property type="match status" value="1"/>
</dbReference>
<dbReference type="InterPro" id="IPR042100">
    <property type="entry name" value="Bug_dom1"/>
</dbReference>
<dbReference type="Gene3D" id="3.40.190.10">
    <property type="entry name" value="Periplasmic binding protein-like II"/>
    <property type="match status" value="1"/>
</dbReference>
<reference evidence="3 4" key="1">
    <citation type="submission" date="2018-07" db="EMBL/GenBank/DDBJ databases">
        <title>Modular assembly of carbohydrate-degrading microbial communities in the ocean.</title>
        <authorList>
            <person name="Enke T.N."/>
            <person name="Datta M.S."/>
            <person name="Schwartzman J.A."/>
            <person name="Cermak N."/>
            <person name="Schmitz D.A."/>
            <person name="Barrere J."/>
            <person name="Cordero O.X."/>
        </authorList>
    </citation>
    <scope>NUCLEOTIDE SEQUENCE [LARGE SCALE GENOMIC DNA]</scope>
    <source>
        <strain evidence="3 4">C3M10</strain>
    </source>
</reference>
<dbReference type="Proteomes" id="UP000252706">
    <property type="component" value="Unassembled WGS sequence"/>
</dbReference>